<organism evidence="5 6">
    <name type="scientific">Neptunitalea chrysea</name>
    <dbReference type="NCBI Taxonomy" id="1647581"/>
    <lineage>
        <taxon>Bacteria</taxon>
        <taxon>Pseudomonadati</taxon>
        <taxon>Bacteroidota</taxon>
        <taxon>Flavobacteriia</taxon>
        <taxon>Flavobacteriales</taxon>
        <taxon>Flavobacteriaceae</taxon>
        <taxon>Neptunitalea</taxon>
    </lineage>
</organism>
<dbReference type="SMART" id="SM00342">
    <property type="entry name" value="HTH_ARAC"/>
    <property type="match status" value="1"/>
</dbReference>
<accession>A0A9W6EUM0</accession>
<dbReference type="PROSITE" id="PS00041">
    <property type="entry name" value="HTH_ARAC_FAMILY_1"/>
    <property type="match status" value="1"/>
</dbReference>
<dbReference type="Gene3D" id="1.10.10.60">
    <property type="entry name" value="Homeodomain-like"/>
    <property type="match status" value="1"/>
</dbReference>
<name>A0A9W6EUM0_9FLAO</name>
<proteinExistence type="predicted"/>
<comment type="caution">
    <text evidence="5">The sequence shown here is derived from an EMBL/GenBank/DDBJ whole genome shotgun (WGS) entry which is preliminary data.</text>
</comment>
<evidence type="ECO:0000256" key="2">
    <source>
        <dbReference type="ARBA" id="ARBA00023125"/>
    </source>
</evidence>
<dbReference type="PROSITE" id="PS01124">
    <property type="entry name" value="HTH_ARAC_FAMILY_2"/>
    <property type="match status" value="1"/>
</dbReference>
<dbReference type="InterPro" id="IPR018060">
    <property type="entry name" value="HTH_AraC"/>
</dbReference>
<keyword evidence="2" id="KW-0238">DNA-binding</keyword>
<dbReference type="Proteomes" id="UP001143545">
    <property type="component" value="Unassembled WGS sequence"/>
</dbReference>
<dbReference type="SUPFAM" id="SSF51215">
    <property type="entry name" value="Regulatory protein AraC"/>
    <property type="match status" value="1"/>
</dbReference>
<dbReference type="InterPro" id="IPR037923">
    <property type="entry name" value="HTH-like"/>
</dbReference>
<gene>
    <name evidence="5" type="ORF">NBRC110019_27160</name>
</gene>
<dbReference type="SUPFAM" id="SSF46689">
    <property type="entry name" value="Homeodomain-like"/>
    <property type="match status" value="1"/>
</dbReference>
<dbReference type="PANTHER" id="PTHR43280">
    <property type="entry name" value="ARAC-FAMILY TRANSCRIPTIONAL REGULATOR"/>
    <property type="match status" value="1"/>
</dbReference>
<dbReference type="AlphaFoldDB" id="A0A9W6EUM0"/>
<sequence>MRHFLFNDTKYGFKLDMDLHRFENNPHLDFEPNIHTIDFFEIMIFKNGNVNFHTNGFTVPIKNGTVLFASPNQIKKCPIENNTAKGFHLLFKSAFLEQFFEDKMFVYRLFYFYNLMLPPTINLSQKEYNLLEVCLTEMELEIQNPKPDSTEVIRSLLFFILIKLNRIFKTTYHVKENFKKNEILIEYKKNIEKHINTPKNVSDYASILGLSPASFQKKIKEITGRSALELLNQRKLQEIKTRLLFSDKTVAEIAFDLNFSDPNNLTRFFKRLEGISPSLYRSQQSN</sequence>
<evidence type="ECO:0000256" key="1">
    <source>
        <dbReference type="ARBA" id="ARBA00023015"/>
    </source>
</evidence>
<evidence type="ECO:0000313" key="6">
    <source>
        <dbReference type="Proteomes" id="UP001143545"/>
    </source>
</evidence>
<dbReference type="RefSeq" id="WP_281755793.1">
    <property type="nucleotide sequence ID" value="NZ_BRVP01000021.1"/>
</dbReference>
<dbReference type="GO" id="GO:0003700">
    <property type="term" value="F:DNA-binding transcription factor activity"/>
    <property type="evidence" value="ECO:0007669"/>
    <property type="project" value="InterPro"/>
</dbReference>
<reference evidence="5" key="1">
    <citation type="submission" date="2022-07" db="EMBL/GenBank/DDBJ databases">
        <title>Taxonomy of Novel Oxalotrophic and Methylotrophic Bacteria.</title>
        <authorList>
            <person name="Sahin N."/>
            <person name="Tani A."/>
        </authorList>
    </citation>
    <scope>NUCLEOTIDE SEQUENCE</scope>
    <source>
        <strain evidence="5">AM327</strain>
    </source>
</reference>
<dbReference type="Pfam" id="PF02311">
    <property type="entry name" value="AraC_binding"/>
    <property type="match status" value="1"/>
</dbReference>
<dbReference type="InterPro" id="IPR009057">
    <property type="entry name" value="Homeodomain-like_sf"/>
</dbReference>
<dbReference type="InterPro" id="IPR003313">
    <property type="entry name" value="AraC-bd"/>
</dbReference>
<dbReference type="PANTHER" id="PTHR43280:SF32">
    <property type="entry name" value="TRANSCRIPTIONAL REGULATORY PROTEIN"/>
    <property type="match status" value="1"/>
</dbReference>
<evidence type="ECO:0000259" key="4">
    <source>
        <dbReference type="PROSITE" id="PS01124"/>
    </source>
</evidence>
<dbReference type="GO" id="GO:0043565">
    <property type="term" value="F:sequence-specific DNA binding"/>
    <property type="evidence" value="ECO:0007669"/>
    <property type="project" value="InterPro"/>
</dbReference>
<keyword evidence="6" id="KW-1185">Reference proteome</keyword>
<evidence type="ECO:0000256" key="3">
    <source>
        <dbReference type="ARBA" id="ARBA00023163"/>
    </source>
</evidence>
<keyword evidence="3" id="KW-0804">Transcription</keyword>
<dbReference type="InterPro" id="IPR018062">
    <property type="entry name" value="HTH_AraC-typ_CS"/>
</dbReference>
<evidence type="ECO:0000313" key="5">
    <source>
        <dbReference type="EMBL" id="GLB53675.1"/>
    </source>
</evidence>
<feature type="domain" description="HTH araC/xylS-type" evidence="4">
    <location>
        <begin position="185"/>
        <end position="283"/>
    </location>
</feature>
<protein>
    <recommendedName>
        <fullName evidence="4">HTH araC/xylS-type domain-containing protein</fullName>
    </recommendedName>
</protein>
<keyword evidence="1" id="KW-0805">Transcription regulation</keyword>
<dbReference type="EMBL" id="BRVP01000021">
    <property type="protein sequence ID" value="GLB53675.1"/>
    <property type="molecule type" value="Genomic_DNA"/>
</dbReference>
<dbReference type="Pfam" id="PF12833">
    <property type="entry name" value="HTH_18"/>
    <property type="match status" value="1"/>
</dbReference>